<dbReference type="OrthoDB" id="9810590at2"/>
<accession>A0A1M7G749</accession>
<dbReference type="PROSITE" id="PS00352">
    <property type="entry name" value="CSD_1"/>
    <property type="match status" value="1"/>
</dbReference>
<feature type="transmembrane region" description="Helical" evidence="3">
    <location>
        <begin position="7"/>
        <end position="32"/>
    </location>
</feature>
<dbReference type="InterPro" id="IPR002059">
    <property type="entry name" value="CSP_DNA-bd"/>
</dbReference>
<keyword evidence="3" id="KW-0472">Membrane</keyword>
<feature type="compositionally biased region" description="Acidic residues" evidence="2">
    <location>
        <begin position="110"/>
        <end position="124"/>
    </location>
</feature>
<keyword evidence="5" id="KW-0238">DNA-binding</keyword>
<dbReference type="PROSITE" id="PS51857">
    <property type="entry name" value="CSD_2"/>
    <property type="match status" value="1"/>
</dbReference>
<organism evidence="5 6">
    <name type="scientific">Vreelandella subglaciescola</name>
    <dbReference type="NCBI Taxonomy" id="29571"/>
    <lineage>
        <taxon>Bacteria</taxon>
        <taxon>Pseudomonadati</taxon>
        <taxon>Pseudomonadota</taxon>
        <taxon>Gammaproteobacteria</taxon>
        <taxon>Oceanospirillales</taxon>
        <taxon>Halomonadaceae</taxon>
        <taxon>Vreelandella</taxon>
    </lineage>
</organism>
<reference evidence="5 6" key="1">
    <citation type="submission" date="2016-11" db="EMBL/GenBank/DDBJ databases">
        <authorList>
            <person name="Jaros S."/>
            <person name="Januszkiewicz K."/>
            <person name="Wedrychowicz H."/>
        </authorList>
    </citation>
    <scope>NUCLEOTIDE SEQUENCE [LARGE SCALE GENOMIC DNA]</scope>
    <source>
        <strain evidence="5 6">ACAM 12</strain>
    </source>
</reference>
<dbReference type="Pfam" id="PF00313">
    <property type="entry name" value="CSD"/>
    <property type="match status" value="1"/>
</dbReference>
<evidence type="ECO:0000313" key="5">
    <source>
        <dbReference type="EMBL" id="SHM12110.1"/>
    </source>
</evidence>
<dbReference type="InterPro" id="IPR011129">
    <property type="entry name" value="CSD"/>
</dbReference>
<dbReference type="InParanoid" id="A0A1M7G749"/>
<comment type="subcellular location">
    <subcellularLocation>
        <location evidence="1">Cytoplasm</location>
    </subcellularLocation>
</comment>
<dbReference type="Proteomes" id="UP000190911">
    <property type="component" value="Chromosome I"/>
</dbReference>
<keyword evidence="3" id="KW-1133">Transmembrane helix</keyword>
<dbReference type="CDD" id="cd04458">
    <property type="entry name" value="CSP_CDS"/>
    <property type="match status" value="1"/>
</dbReference>
<feature type="transmembrane region" description="Helical" evidence="3">
    <location>
        <begin position="52"/>
        <end position="75"/>
    </location>
</feature>
<name>A0A1M7G749_9GAMM</name>
<dbReference type="InterPro" id="IPR050181">
    <property type="entry name" value="Cold_shock_domain"/>
</dbReference>
<dbReference type="GO" id="GO:0005829">
    <property type="term" value="C:cytosol"/>
    <property type="evidence" value="ECO:0007669"/>
    <property type="project" value="UniProtKB-ARBA"/>
</dbReference>
<sequence length="195" mass="21135">MNPKVVLRCILISILLAAPAPFLLMGIFHLIGVPLVDEWIAELARIGGGVSVYFATVLGGFVLLCIGTLAAAVLAPPMVVQAAGAPAAAPVRAKSAARQPAPAEPAPREPEDDDWDDEEEDVIDPNDGREEGDVKWFNTNKGYGFITRDNGEDVFVHFRAIRGRGPRMLHEGQIVRYQVIKNERGLQADDVSIIE</sequence>
<keyword evidence="6" id="KW-1185">Reference proteome</keyword>
<dbReference type="InterPro" id="IPR019844">
    <property type="entry name" value="CSD_CS"/>
</dbReference>
<protein>
    <submittedName>
        <fullName evidence="5">Cold-shock DNA-binding protein family</fullName>
    </submittedName>
</protein>
<dbReference type="GO" id="GO:0003677">
    <property type="term" value="F:DNA binding"/>
    <property type="evidence" value="ECO:0007669"/>
    <property type="project" value="UniProtKB-KW"/>
</dbReference>
<dbReference type="PANTHER" id="PTHR11544">
    <property type="entry name" value="COLD SHOCK DOMAIN CONTAINING PROTEINS"/>
    <property type="match status" value="1"/>
</dbReference>
<feature type="domain" description="CSD" evidence="4">
    <location>
        <begin position="129"/>
        <end position="193"/>
    </location>
</feature>
<dbReference type="STRING" id="29571.SAMN05878437_1322"/>
<gene>
    <name evidence="5" type="ORF">SAMN05878437_1322</name>
</gene>
<dbReference type="SMART" id="SM00357">
    <property type="entry name" value="CSP"/>
    <property type="match status" value="1"/>
</dbReference>
<evidence type="ECO:0000256" key="1">
    <source>
        <dbReference type="RuleBase" id="RU000408"/>
    </source>
</evidence>
<dbReference type="EMBL" id="LT670847">
    <property type="protein sequence ID" value="SHM12110.1"/>
    <property type="molecule type" value="Genomic_DNA"/>
</dbReference>
<dbReference type="PRINTS" id="PR00050">
    <property type="entry name" value="COLDSHOCK"/>
</dbReference>
<evidence type="ECO:0000259" key="4">
    <source>
        <dbReference type="PROSITE" id="PS51857"/>
    </source>
</evidence>
<evidence type="ECO:0000313" key="6">
    <source>
        <dbReference type="Proteomes" id="UP000190911"/>
    </source>
</evidence>
<keyword evidence="3" id="KW-0812">Transmembrane</keyword>
<proteinExistence type="predicted"/>
<feature type="region of interest" description="Disordered" evidence="2">
    <location>
        <begin position="93"/>
        <end position="135"/>
    </location>
</feature>
<dbReference type="RefSeq" id="WP_079552294.1">
    <property type="nucleotide sequence ID" value="NZ_LT670847.1"/>
</dbReference>
<evidence type="ECO:0000256" key="3">
    <source>
        <dbReference type="SAM" id="Phobius"/>
    </source>
</evidence>
<evidence type="ECO:0000256" key="2">
    <source>
        <dbReference type="SAM" id="MobiDB-lite"/>
    </source>
</evidence>
<dbReference type="Gene3D" id="2.40.50.140">
    <property type="entry name" value="Nucleic acid-binding proteins"/>
    <property type="match status" value="1"/>
</dbReference>
<dbReference type="AlphaFoldDB" id="A0A1M7G749"/>
<dbReference type="SUPFAM" id="SSF50249">
    <property type="entry name" value="Nucleic acid-binding proteins"/>
    <property type="match status" value="1"/>
</dbReference>
<dbReference type="InterPro" id="IPR012340">
    <property type="entry name" value="NA-bd_OB-fold"/>
</dbReference>